<dbReference type="Pfam" id="PF03914">
    <property type="entry name" value="CBF"/>
    <property type="match status" value="1"/>
</dbReference>
<reference evidence="12" key="1">
    <citation type="submission" date="2025-08" db="UniProtKB">
        <authorList>
            <consortium name="RefSeq"/>
        </authorList>
    </citation>
    <scope>IDENTIFICATION</scope>
    <source>
        <tissue evidence="12">Whole organism</tissue>
    </source>
</reference>
<comment type="similarity">
    <text evidence="2">Belongs to the CBF/MAK21 family.</text>
</comment>
<evidence type="ECO:0000313" key="11">
    <source>
        <dbReference type="Proteomes" id="UP000694843"/>
    </source>
</evidence>
<evidence type="ECO:0000256" key="2">
    <source>
        <dbReference type="ARBA" id="ARBA00007797"/>
    </source>
</evidence>
<evidence type="ECO:0000256" key="6">
    <source>
        <dbReference type="ARBA" id="ARBA00032937"/>
    </source>
</evidence>
<dbReference type="GO" id="GO:0003682">
    <property type="term" value="F:chromatin binding"/>
    <property type="evidence" value="ECO:0007669"/>
    <property type="project" value="TreeGrafter"/>
</dbReference>
<feature type="region of interest" description="Disordered" evidence="8">
    <location>
        <begin position="129"/>
        <end position="151"/>
    </location>
</feature>
<dbReference type="KEGG" id="hazt:108672410"/>
<evidence type="ECO:0000256" key="5">
    <source>
        <dbReference type="ARBA" id="ARBA00032701"/>
    </source>
</evidence>
<keyword evidence="4" id="KW-0539">Nucleus</keyword>
<sequence>MARKEDLKKKEEEKIAKRNKRFDQFYQRQDTGAEILDSAALASMIDQEDYECMQNQGMDGTADIEQMRSDLVEKAQKLLGCTATTEGGDEEEEEPDQDKSDEDEELQEVFAAPKPSMLPIKIGDQVIMPKPEGQEEDGGDSGIEQDSQQEEPLKPISVVDILAQRRAKIHEKKIFIACASTKIISNPYKYMSSLTSLVALLYEKDPDTALTVRKMAALSLVVIFHSIIPNYKLNTMERPGVKLKRETRALSVQENLLLVRYKYFLRGLEAMVRNAKYHKYAPAHLKLARTSLECFCELLVKHPTFNFSENIIILLVPYLAHLKDELRLVVKKAFETMFYEDQTGQLSLRLIKHIAQYVRKEEFKVHSDMLRVLLQLRVTQATPLDVLLEKRVDTARQSEIIKQNLKKVASRHVVKLTIPEKKRQKKIAKLEHKLKATKLEQNKAKHETLQTEILHILFGLLVHVIKNDRVNRQLLGVTLEAFAMFGHLINVDYFTDLVNNLERILKTQDLGVAERVHCIHSVFKLHTGLGSALHSDPFNFCDKLYELLMLLPSPEVGDEALVPTLRTLALIFVGCKRRVTGKTAMGFVKRLATLALTLPHSGNIPLLMTLRSIMLNHRATECLLDTQQEGGWGVYCPLLDHPIHCNAAMATLWDMHLLARSYHPMTRQISTHLYRGAPLLGNGSLPSSFTKLTMEEVANLYDCREMQLQPQMMNPDQHCGAFGSKWNKEKKKQILSHRLTGALLQTCASEQRALDAIIKGAPGDGVHEKNDEGQDEEADDGESMVADNDVEMLDDAVEELDFYPLKTGALYDVHQPDASQGENEETQDYSRLFTYENLEEFEQEMQEALQ</sequence>
<feature type="coiled-coil region" evidence="7">
    <location>
        <begin position="420"/>
        <end position="447"/>
    </location>
</feature>
<dbReference type="GO" id="GO:0006270">
    <property type="term" value="P:DNA replication initiation"/>
    <property type="evidence" value="ECO:0007669"/>
    <property type="project" value="TreeGrafter"/>
</dbReference>
<dbReference type="InterPro" id="IPR016024">
    <property type="entry name" value="ARM-type_fold"/>
</dbReference>
<dbReference type="RefSeq" id="XP_018015551.2">
    <property type="nucleotide sequence ID" value="XM_018160062.2"/>
</dbReference>
<evidence type="ECO:0000256" key="1">
    <source>
        <dbReference type="ARBA" id="ARBA00004604"/>
    </source>
</evidence>
<evidence type="ECO:0000313" key="12">
    <source>
        <dbReference type="RefSeq" id="XP_018015551.2"/>
    </source>
</evidence>
<proteinExistence type="inferred from homology"/>
<feature type="domain" description="Nucleolar complex-associated protein 3 N-terminal" evidence="10">
    <location>
        <begin position="172"/>
        <end position="264"/>
    </location>
</feature>
<dbReference type="PANTHER" id="PTHR14428:SF5">
    <property type="entry name" value="NUCLEOLAR COMPLEX PROTEIN 3 HOMOLOG"/>
    <property type="match status" value="1"/>
</dbReference>
<feature type="region of interest" description="Disordered" evidence="8">
    <location>
        <begin position="760"/>
        <end position="783"/>
    </location>
</feature>
<feature type="domain" description="CCAAT-binding factor" evidence="9">
    <location>
        <begin position="516"/>
        <end position="668"/>
    </location>
</feature>
<dbReference type="Pfam" id="PF07540">
    <property type="entry name" value="NOC3p"/>
    <property type="match status" value="1"/>
</dbReference>
<dbReference type="Proteomes" id="UP000694843">
    <property type="component" value="Unplaced"/>
</dbReference>
<dbReference type="InterPro" id="IPR011501">
    <property type="entry name" value="Noc3_N"/>
</dbReference>
<evidence type="ECO:0000256" key="7">
    <source>
        <dbReference type="SAM" id="Coils"/>
    </source>
</evidence>
<keyword evidence="11" id="KW-1185">Reference proteome</keyword>
<feature type="compositionally biased region" description="Acidic residues" evidence="8">
    <location>
        <begin position="87"/>
        <end position="105"/>
    </location>
</feature>
<dbReference type="GeneID" id="108672410"/>
<keyword evidence="3 7" id="KW-0175">Coiled coil</keyword>
<organism evidence="11 12">
    <name type="scientific">Hyalella azteca</name>
    <name type="common">Amphipod</name>
    <dbReference type="NCBI Taxonomy" id="294128"/>
    <lineage>
        <taxon>Eukaryota</taxon>
        <taxon>Metazoa</taxon>
        <taxon>Ecdysozoa</taxon>
        <taxon>Arthropoda</taxon>
        <taxon>Crustacea</taxon>
        <taxon>Multicrustacea</taxon>
        <taxon>Malacostraca</taxon>
        <taxon>Eumalacostraca</taxon>
        <taxon>Peracarida</taxon>
        <taxon>Amphipoda</taxon>
        <taxon>Senticaudata</taxon>
        <taxon>Talitrida</taxon>
        <taxon>Talitroidea</taxon>
        <taxon>Hyalellidae</taxon>
        <taxon>Hyalella</taxon>
    </lineage>
</organism>
<protein>
    <recommendedName>
        <fullName evidence="6">NOC3-like protein</fullName>
    </recommendedName>
    <alternativeName>
        <fullName evidence="5">Nucleolar complex-associated protein 3-like protein</fullName>
    </alternativeName>
</protein>
<dbReference type="PANTHER" id="PTHR14428">
    <property type="entry name" value="NUCLEOLAR COMPLEX PROTEIN 3"/>
    <property type="match status" value="1"/>
</dbReference>
<evidence type="ECO:0000259" key="9">
    <source>
        <dbReference type="Pfam" id="PF03914"/>
    </source>
</evidence>
<dbReference type="CTD" id="40870"/>
<dbReference type="SUPFAM" id="SSF48371">
    <property type="entry name" value="ARM repeat"/>
    <property type="match status" value="1"/>
</dbReference>
<feature type="region of interest" description="Disordered" evidence="8">
    <location>
        <begin position="81"/>
        <end position="105"/>
    </location>
</feature>
<evidence type="ECO:0000256" key="3">
    <source>
        <dbReference type="ARBA" id="ARBA00023054"/>
    </source>
</evidence>
<evidence type="ECO:0000256" key="8">
    <source>
        <dbReference type="SAM" id="MobiDB-lite"/>
    </source>
</evidence>
<dbReference type="InterPro" id="IPR016903">
    <property type="entry name" value="Nucleolar_cplx-assoc_3"/>
</dbReference>
<dbReference type="InterPro" id="IPR005612">
    <property type="entry name" value="CCAAT-binding_factor"/>
</dbReference>
<dbReference type="GO" id="GO:0005730">
    <property type="term" value="C:nucleolus"/>
    <property type="evidence" value="ECO:0007669"/>
    <property type="project" value="UniProtKB-SubCell"/>
</dbReference>
<accession>A0A8B7NR50</accession>
<feature type="compositionally biased region" description="Acidic residues" evidence="8">
    <location>
        <begin position="773"/>
        <end position="783"/>
    </location>
</feature>
<evidence type="ECO:0000256" key="4">
    <source>
        <dbReference type="ARBA" id="ARBA00023242"/>
    </source>
</evidence>
<gene>
    <name evidence="12" type="primary">LOC108672410</name>
</gene>
<name>A0A8B7NR50_HYAAZ</name>
<evidence type="ECO:0000259" key="10">
    <source>
        <dbReference type="Pfam" id="PF07540"/>
    </source>
</evidence>
<comment type="subcellular location">
    <subcellularLocation>
        <location evidence="1">Nucleus</location>
        <location evidence="1">Nucleolus</location>
    </subcellularLocation>
</comment>
<dbReference type="AlphaFoldDB" id="A0A8B7NR50"/>